<organism evidence="1 2">
    <name type="scientific">Albula glossodonta</name>
    <name type="common">roundjaw bonefish</name>
    <dbReference type="NCBI Taxonomy" id="121402"/>
    <lineage>
        <taxon>Eukaryota</taxon>
        <taxon>Metazoa</taxon>
        <taxon>Chordata</taxon>
        <taxon>Craniata</taxon>
        <taxon>Vertebrata</taxon>
        <taxon>Euteleostomi</taxon>
        <taxon>Actinopterygii</taxon>
        <taxon>Neopterygii</taxon>
        <taxon>Teleostei</taxon>
        <taxon>Albuliformes</taxon>
        <taxon>Albulidae</taxon>
        <taxon>Albula</taxon>
    </lineage>
</organism>
<dbReference type="Proteomes" id="UP000824540">
    <property type="component" value="Unassembled WGS sequence"/>
</dbReference>
<proteinExistence type="predicted"/>
<evidence type="ECO:0000313" key="1">
    <source>
        <dbReference type="EMBL" id="KAG9342202.1"/>
    </source>
</evidence>
<reference evidence="1" key="1">
    <citation type="thesis" date="2021" institute="BYU ScholarsArchive" country="Provo, UT, USA">
        <title>Applications of and Algorithms for Genome Assembly and Genomic Analyses with an Emphasis on Marine Teleosts.</title>
        <authorList>
            <person name="Pickett B.D."/>
        </authorList>
    </citation>
    <scope>NUCLEOTIDE SEQUENCE</scope>
    <source>
        <strain evidence="1">HI-2016</strain>
    </source>
</reference>
<keyword evidence="2" id="KW-1185">Reference proteome</keyword>
<sequence>MCALSSHIPSRDLWSHYTASLRAVKTSVYDGTPLAYLYHNVYTPPGPGARRLITAFGGQAYQHCPTVLSVSPSCNCRFPRCRPRFSTGSECVNFLCRQFPRQKFSCKILTYPDSRDSSDITCAWKEDKSPPPPALSIEKLLNMRIHFQEPRTFVNPRSLSNTILKLKSLHQRLKKVIQRSEQAIGAQDQPPIPKISSSVLAVNLGRVPKSAALAGRFPQRVPRISSSDWTVPKGNPRISSSDWPVSLGGSQVQLL</sequence>
<dbReference type="AlphaFoldDB" id="A0A8T2NXD9"/>
<name>A0A8T2NXD9_9TELE</name>
<dbReference type="EMBL" id="JAFBMS010000029">
    <property type="protein sequence ID" value="KAG9342202.1"/>
    <property type="molecule type" value="Genomic_DNA"/>
</dbReference>
<accession>A0A8T2NXD9</accession>
<protein>
    <submittedName>
        <fullName evidence="1">Uncharacterized protein</fullName>
    </submittedName>
</protein>
<gene>
    <name evidence="1" type="ORF">JZ751_016704</name>
</gene>
<comment type="caution">
    <text evidence="1">The sequence shown here is derived from an EMBL/GenBank/DDBJ whole genome shotgun (WGS) entry which is preliminary data.</text>
</comment>
<evidence type="ECO:0000313" key="2">
    <source>
        <dbReference type="Proteomes" id="UP000824540"/>
    </source>
</evidence>